<keyword evidence="1" id="KW-1133">Transmembrane helix</keyword>
<dbReference type="CDD" id="cd00761">
    <property type="entry name" value="Glyco_tranf_GTA_type"/>
    <property type="match status" value="1"/>
</dbReference>
<evidence type="ECO:0000259" key="2">
    <source>
        <dbReference type="Pfam" id="PF00535"/>
    </source>
</evidence>
<keyword evidence="4" id="KW-1185">Reference proteome</keyword>
<dbReference type="PANTHER" id="PTHR43646:SF3">
    <property type="entry name" value="SLR1566 PROTEIN"/>
    <property type="match status" value="1"/>
</dbReference>
<accession>A0A841HXJ4</accession>
<comment type="caution">
    <text evidence="3">The sequence shown here is derived from an EMBL/GenBank/DDBJ whole genome shotgun (WGS) entry which is preliminary data.</text>
</comment>
<dbReference type="PANTHER" id="PTHR43646">
    <property type="entry name" value="GLYCOSYLTRANSFERASE"/>
    <property type="match status" value="1"/>
</dbReference>
<dbReference type="EMBL" id="JACHHG010000005">
    <property type="protein sequence ID" value="MBB6098251.1"/>
    <property type="molecule type" value="Genomic_DNA"/>
</dbReference>
<dbReference type="AlphaFoldDB" id="A0A841HXJ4"/>
<feature type="domain" description="Glycosyltransferase 2-like" evidence="2">
    <location>
        <begin position="41"/>
        <end position="214"/>
    </location>
</feature>
<feature type="transmembrane region" description="Helical" evidence="1">
    <location>
        <begin position="6"/>
        <end position="29"/>
    </location>
</feature>
<sequence length="363" mass="39678">MSPLTGALQVLLLLKLGVLALNLLTFPVLRRAAPGRALTVSLLVPVRNEAHNLPATLPGLLAQPALELLLLDDGSTDGSAGVALEVARRAGAAGRLRVIRGKPLPRGWLGKPWACWQLAGQARGQLLVFTDADVFWEPGALGALLARLERSGADLLTVWPRQRTRSFAERALVPLIDDVLLTLLPYPLVRTPFPSAAAGNGQLMAFRREIYWRVGGHAAVRSDVLEDVRLARTVKAAGGRLDLALGRDRVSVRMYRGFAEVFEGFGKNLRAFHGGSRILVLMSMLLHLALYSLPWLRAADPVWRRLALLGLAERALVNVATGRHGLRDLLEVTTTPLAPLLAVPIYLRALGGRYTWKGREYRR</sequence>
<evidence type="ECO:0000313" key="4">
    <source>
        <dbReference type="Proteomes" id="UP000569951"/>
    </source>
</evidence>
<keyword evidence="3" id="KW-0808">Transferase</keyword>
<dbReference type="Gene3D" id="3.90.550.10">
    <property type="entry name" value="Spore Coat Polysaccharide Biosynthesis Protein SpsA, Chain A"/>
    <property type="match status" value="1"/>
</dbReference>
<name>A0A841HXJ4_9DEIO</name>
<protein>
    <submittedName>
        <fullName evidence="3">Glycosyltransferase involved in cell wall biosynthesis</fullName>
    </submittedName>
</protein>
<evidence type="ECO:0000256" key="1">
    <source>
        <dbReference type="SAM" id="Phobius"/>
    </source>
</evidence>
<proteinExistence type="predicted"/>
<dbReference type="SUPFAM" id="SSF53448">
    <property type="entry name" value="Nucleotide-diphospho-sugar transferases"/>
    <property type="match status" value="1"/>
</dbReference>
<evidence type="ECO:0000313" key="3">
    <source>
        <dbReference type="EMBL" id="MBB6098251.1"/>
    </source>
</evidence>
<reference evidence="3 4" key="1">
    <citation type="submission" date="2020-08" db="EMBL/GenBank/DDBJ databases">
        <title>Genomic Encyclopedia of Type Strains, Phase IV (KMG-IV): sequencing the most valuable type-strain genomes for metagenomic binning, comparative biology and taxonomic classification.</title>
        <authorList>
            <person name="Goeker M."/>
        </authorList>
    </citation>
    <scope>NUCLEOTIDE SEQUENCE [LARGE SCALE GENOMIC DNA]</scope>
    <source>
        <strain evidence="3 4">DSM 21458</strain>
    </source>
</reference>
<dbReference type="RefSeq" id="WP_183986479.1">
    <property type="nucleotide sequence ID" value="NZ_JACHHG010000005.1"/>
</dbReference>
<dbReference type="Pfam" id="PF00535">
    <property type="entry name" value="Glycos_transf_2"/>
    <property type="match status" value="1"/>
</dbReference>
<organism evidence="3 4">
    <name type="scientific">Deinobacterium chartae</name>
    <dbReference type="NCBI Taxonomy" id="521158"/>
    <lineage>
        <taxon>Bacteria</taxon>
        <taxon>Thermotogati</taxon>
        <taxon>Deinococcota</taxon>
        <taxon>Deinococci</taxon>
        <taxon>Deinococcales</taxon>
        <taxon>Deinococcaceae</taxon>
        <taxon>Deinobacterium</taxon>
    </lineage>
</organism>
<keyword evidence="1" id="KW-0812">Transmembrane</keyword>
<dbReference type="GO" id="GO:0016740">
    <property type="term" value="F:transferase activity"/>
    <property type="evidence" value="ECO:0007669"/>
    <property type="project" value="UniProtKB-KW"/>
</dbReference>
<dbReference type="InterPro" id="IPR001173">
    <property type="entry name" value="Glyco_trans_2-like"/>
</dbReference>
<dbReference type="Proteomes" id="UP000569951">
    <property type="component" value="Unassembled WGS sequence"/>
</dbReference>
<gene>
    <name evidence="3" type="ORF">HNR42_001676</name>
</gene>
<keyword evidence="1" id="KW-0472">Membrane</keyword>
<dbReference type="InterPro" id="IPR029044">
    <property type="entry name" value="Nucleotide-diphossugar_trans"/>
</dbReference>